<evidence type="ECO:0000313" key="2">
    <source>
        <dbReference type="Proteomes" id="UP001066276"/>
    </source>
</evidence>
<dbReference type="EMBL" id="JANPWB010000010">
    <property type="protein sequence ID" value="KAJ1141759.1"/>
    <property type="molecule type" value="Genomic_DNA"/>
</dbReference>
<dbReference type="Proteomes" id="UP001066276">
    <property type="component" value="Chromosome 6"/>
</dbReference>
<dbReference type="AlphaFoldDB" id="A0AAV7QPS7"/>
<keyword evidence="2" id="KW-1185">Reference proteome</keyword>
<sequence>MHTGAAAAVSGPTVSGAGGGACGGDVAGAGRGAGRGAGAGAASGGGRHQPFSCSIGLLATGDAAADSSDGSGGAGGSAGGSACSRDAGVAARGAGGRAVGSNGGHQTPHLQAPTPDVPCLGFSAPSSPWQLLLGPWLWQLKFWRRPCWVVHAPCPWCMLSPSSPWQVAERYGPLQGLVAHLLA</sequence>
<name>A0AAV7QPS7_PLEWA</name>
<gene>
    <name evidence="1" type="ORF">NDU88_008087</name>
</gene>
<reference evidence="1" key="1">
    <citation type="journal article" date="2022" name="bioRxiv">
        <title>Sequencing and chromosome-scale assembly of the giantPleurodeles waltlgenome.</title>
        <authorList>
            <person name="Brown T."/>
            <person name="Elewa A."/>
            <person name="Iarovenko S."/>
            <person name="Subramanian E."/>
            <person name="Araus A.J."/>
            <person name="Petzold A."/>
            <person name="Susuki M."/>
            <person name="Suzuki K.-i.T."/>
            <person name="Hayashi T."/>
            <person name="Toyoda A."/>
            <person name="Oliveira C."/>
            <person name="Osipova E."/>
            <person name="Leigh N.D."/>
            <person name="Simon A."/>
            <person name="Yun M.H."/>
        </authorList>
    </citation>
    <scope>NUCLEOTIDE SEQUENCE</scope>
    <source>
        <strain evidence="1">20211129_DDA</strain>
        <tissue evidence="1">Liver</tissue>
    </source>
</reference>
<accession>A0AAV7QPS7</accession>
<comment type="caution">
    <text evidence="1">The sequence shown here is derived from an EMBL/GenBank/DDBJ whole genome shotgun (WGS) entry which is preliminary data.</text>
</comment>
<organism evidence="1 2">
    <name type="scientific">Pleurodeles waltl</name>
    <name type="common">Iberian ribbed newt</name>
    <dbReference type="NCBI Taxonomy" id="8319"/>
    <lineage>
        <taxon>Eukaryota</taxon>
        <taxon>Metazoa</taxon>
        <taxon>Chordata</taxon>
        <taxon>Craniata</taxon>
        <taxon>Vertebrata</taxon>
        <taxon>Euteleostomi</taxon>
        <taxon>Amphibia</taxon>
        <taxon>Batrachia</taxon>
        <taxon>Caudata</taxon>
        <taxon>Salamandroidea</taxon>
        <taxon>Salamandridae</taxon>
        <taxon>Pleurodelinae</taxon>
        <taxon>Pleurodeles</taxon>
    </lineage>
</organism>
<evidence type="ECO:0000313" key="1">
    <source>
        <dbReference type="EMBL" id="KAJ1141759.1"/>
    </source>
</evidence>
<protein>
    <submittedName>
        <fullName evidence="1">Uncharacterized protein</fullName>
    </submittedName>
</protein>
<proteinExistence type="predicted"/>